<dbReference type="Gene3D" id="6.10.140.2220">
    <property type="match status" value="1"/>
</dbReference>
<evidence type="ECO:0000256" key="5">
    <source>
        <dbReference type="ARBA" id="ARBA00022679"/>
    </source>
</evidence>
<evidence type="ECO:0000259" key="9">
    <source>
        <dbReference type="PROSITE" id="PS50280"/>
    </source>
</evidence>
<keyword evidence="7" id="KW-0539">Nucleus</keyword>
<dbReference type="Pfam" id="PF00856">
    <property type="entry name" value="SET"/>
    <property type="match status" value="1"/>
</dbReference>
<dbReference type="Gene3D" id="2.170.270.10">
    <property type="entry name" value="SET domain"/>
    <property type="match status" value="1"/>
</dbReference>
<dbReference type="InterPro" id="IPR044421">
    <property type="entry name" value="SMYD4_SET"/>
</dbReference>
<dbReference type="EMBL" id="SDOV01000001">
    <property type="protein sequence ID" value="KAH7644946.1"/>
    <property type="molecule type" value="Genomic_DNA"/>
</dbReference>
<dbReference type="Gene3D" id="1.25.40.10">
    <property type="entry name" value="Tetratricopeptide repeat domain"/>
    <property type="match status" value="1"/>
</dbReference>
<reference evidence="10" key="2">
    <citation type="journal article" date="2021" name="World Allergy Organ. J.">
        <title>Chromosome-level assembly of Dermatophagoides farinae genome and transcriptome reveals two novel allergens Der f 37 and Der f 39.</title>
        <authorList>
            <person name="Chen J."/>
            <person name="Cai Z."/>
            <person name="Fan D."/>
            <person name="Hu J."/>
            <person name="Hou Y."/>
            <person name="He Y."/>
            <person name="Zhang Z."/>
            <person name="Zhao Z."/>
            <person name="Gao P."/>
            <person name="Hu W."/>
            <person name="Sun J."/>
            <person name="Li J."/>
            <person name="Ji K."/>
        </authorList>
    </citation>
    <scope>NUCLEOTIDE SEQUENCE</scope>
    <source>
        <strain evidence="10">JKM2019</strain>
    </source>
</reference>
<comment type="catalytic activity">
    <reaction evidence="8">
        <text>L-lysyl-[protein] + S-adenosyl-L-methionine = N(6)-methyl-L-lysyl-[protein] + S-adenosyl-L-homocysteine + H(+)</text>
        <dbReference type="Rhea" id="RHEA:51736"/>
        <dbReference type="Rhea" id="RHEA-COMP:9752"/>
        <dbReference type="Rhea" id="RHEA-COMP:13053"/>
        <dbReference type="ChEBI" id="CHEBI:15378"/>
        <dbReference type="ChEBI" id="CHEBI:29969"/>
        <dbReference type="ChEBI" id="CHEBI:57856"/>
        <dbReference type="ChEBI" id="CHEBI:59789"/>
        <dbReference type="ChEBI" id="CHEBI:61929"/>
    </reaction>
</comment>
<dbReference type="SUPFAM" id="SSF82199">
    <property type="entry name" value="SET domain"/>
    <property type="match status" value="1"/>
</dbReference>
<reference evidence="10" key="1">
    <citation type="submission" date="2020-06" db="EMBL/GenBank/DDBJ databases">
        <authorList>
            <person name="Ji K."/>
            <person name="Li J."/>
        </authorList>
    </citation>
    <scope>NUCLEOTIDE SEQUENCE</scope>
    <source>
        <strain evidence="10">JKM2019</strain>
        <tissue evidence="10">Whole body</tissue>
    </source>
</reference>
<gene>
    <name evidence="10" type="ORF">HUG17_0484</name>
</gene>
<sequence length="827" mass="97958">MDFMNFHHHSIINQKDEKSWKQFATFVESIVAFLACNDQTKFLIDWIDEQRQQKTNNEDNILNELNENNEFKMVLSKYFDEYFFENVNIANDLYKNHERALEFFNNITTKMAEQKWSESLQLISNSIRFCCVNSDDNLLIQLYDKRSIVFYQLKQYHDCIMDIREILANNFNNNNQEKSSMIKFYLRMAQATVNINDQWEDLNMLSNIINDCRSIMDILNEKERTQMEKLLTLMDSILNKKCEELSNRKSNDNDKTKSMNLMDLKIHSPHPIIRGASNKLAITWIDAQTKRGYTAQENIDEGELIFKEKPFVCHFFDHTTDSYCGNCLRRLCNPIFNDSEEKMEEDEDTNDRKPEELSDFEKEYNHFVPCTSCSKFIFCSRKCRDEAYRSFHQRECNHSLIPLESEIGIAYIVVRLVCRSFNSFIELAKKQTTDIIDETNLQQSLDGNYGSIVRLLTHADKHDSDSKTCFLLTAFFLQHVFKRYKMFDDDGDCFYSSIDILKLLIHHLQQMSTNLITIFDQNLDLENIDNCIESPIGIGLYPNLALFNHSCDPDIVPIYNKGSELIFKTIRKISKNKEIFFSYGPTYKTTCVYQRQKLLHEQYFFHCHCMACMEKRENYDSAILCPTCFKPSFIDCLDTTKEKKYFLICQNGHRYDDIEPIKQEILRGIQYQKAGLHFYQLAVDRNDDDDYVAAIISFYKADVIFTNTLYCLNAFWLSLKRQMINCYVKMGHNDRAVIYCRQIISSFYKHSIQNEQLPILIMEKIRLIKILRLLIEEIDDDDDELRRLRRELKGLIDYCLNYVELINQNDLKMLREQKQQQQQSALM</sequence>
<dbReference type="Gene3D" id="1.10.220.160">
    <property type="match status" value="1"/>
</dbReference>
<evidence type="ECO:0000256" key="2">
    <source>
        <dbReference type="ARBA" id="ARBA00004496"/>
    </source>
</evidence>
<comment type="subcellular location">
    <subcellularLocation>
        <location evidence="2">Cytoplasm</location>
    </subcellularLocation>
    <subcellularLocation>
        <location evidence="1">Nucleus</location>
    </subcellularLocation>
</comment>
<dbReference type="CDD" id="cd10536">
    <property type="entry name" value="SET_SMYD4"/>
    <property type="match status" value="1"/>
</dbReference>
<dbReference type="PROSITE" id="PS50280">
    <property type="entry name" value="SET"/>
    <property type="match status" value="1"/>
</dbReference>
<dbReference type="GO" id="GO:0008170">
    <property type="term" value="F:N-methyltransferase activity"/>
    <property type="evidence" value="ECO:0007669"/>
    <property type="project" value="UniProtKB-ARBA"/>
</dbReference>
<comment type="caution">
    <text evidence="10">The sequence shown here is derived from an EMBL/GenBank/DDBJ whole genome shotgun (WGS) entry which is preliminary data.</text>
</comment>
<dbReference type="GO" id="GO:0008757">
    <property type="term" value="F:S-adenosylmethionine-dependent methyltransferase activity"/>
    <property type="evidence" value="ECO:0007669"/>
    <property type="project" value="UniProtKB-ARBA"/>
</dbReference>
<organism evidence="10">
    <name type="scientific">Dermatophagoides farinae</name>
    <name type="common">American house dust mite</name>
    <dbReference type="NCBI Taxonomy" id="6954"/>
    <lineage>
        <taxon>Eukaryota</taxon>
        <taxon>Metazoa</taxon>
        <taxon>Ecdysozoa</taxon>
        <taxon>Arthropoda</taxon>
        <taxon>Chelicerata</taxon>
        <taxon>Arachnida</taxon>
        <taxon>Acari</taxon>
        <taxon>Acariformes</taxon>
        <taxon>Sarcoptiformes</taxon>
        <taxon>Astigmata</taxon>
        <taxon>Psoroptidia</taxon>
        <taxon>Analgoidea</taxon>
        <taxon>Pyroglyphidae</taxon>
        <taxon>Dermatophagoidinae</taxon>
        <taxon>Dermatophagoides</taxon>
    </lineage>
</organism>
<dbReference type="InterPro" id="IPR046341">
    <property type="entry name" value="SET_dom_sf"/>
</dbReference>
<dbReference type="GO" id="GO:0005634">
    <property type="term" value="C:nucleus"/>
    <property type="evidence" value="ECO:0007669"/>
    <property type="project" value="UniProtKB-SubCell"/>
</dbReference>
<keyword evidence="5" id="KW-0808">Transferase</keyword>
<dbReference type="InterPro" id="IPR052097">
    <property type="entry name" value="SET-MYND_domain_protein"/>
</dbReference>
<dbReference type="InterPro" id="IPR001214">
    <property type="entry name" value="SET_dom"/>
</dbReference>
<dbReference type="InterPro" id="IPR011990">
    <property type="entry name" value="TPR-like_helical_dom_sf"/>
</dbReference>
<dbReference type="AlphaFoldDB" id="A0A9D4SKP9"/>
<keyword evidence="4" id="KW-0489">Methyltransferase</keyword>
<dbReference type="OrthoDB" id="6506021at2759"/>
<evidence type="ECO:0000313" key="10">
    <source>
        <dbReference type="EMBL" id="KAH7644946.1"/>
    </source>
</evidence>
<dbReference type="GO" id="GO:0008276">
    <property type="term" value="F:protein methyltransferase activity"/>
    <property type="evidence" value="ECO:0007669"/>
    <property type="project" value="UniProtKB-ARBA"/>
</dbReference>
<dbReference type="SMART" id="SM00317">
    <property type="entry name" value="SET"/>
    <property type="match status" value="1"/>
</dbReference>
<evidence type="ECO:0000256" key="3">
    <source>
        <dbReference type="ARBA" id="ARBA00022490"/>
    </source>
</evidence>
<keyword evidence="6" id="KW-0949">S-adenosyl-L-methionine</keyword>
<dbReference type="SUPFAM" id="SSF48452">
    <property type="entry name" value="TPR-like"/>
    <property type="match status" value="1"/>
</dbReference>
<dbReference type="Proteomes" id="UP000828236">
    <property type="component" value="Unassembled WGS sequence"/>
</dbReference>
<name>A0A9D4SKP9_DERFA</name>
<dbReference type="GO" id="GO:0042826">
    <property type="term" value="F:histone deacetylase binding"/>
    <property type="evidence" value="ECO:0007669"/>
    <property type="project" value="TreeGrafter"/>
</dbReference>
<dbReference type="GO" id="GO:0005737">
    <property type="term" value="C:cytoplasm"/>
    <property type="evidence" value="ECO:0007669"/>
    <property type="project" value="UniProtKB-SubCell"/>
</dbReference>
<dbReference type="PANTHER" id="PTHR46165">
    <property type="entry name" value="SET AND MYND DOMAIN-CONTAINING PROTEIN 4"/>
    <property type="match status" value="1"/>
</dbReference>
<protein>
    <recommendedName>
        <fullName evidence="9">SET domain-containing protein</fullName>
    </recommendedName>
</protein>
<dbReference type="PANTHER" id="PTHR46165:SF2">
    <property type="entry name" value="SET AND MYND DOMAIN-CONTAINING PROTEIN 4"/>
    <property type="match status" value="1"/>
</dbReference>
<evidence type="ECO:0000256" key="6">
    <source>
        <dbReference type="ARBA" id="ARBA00022691"/>
    </source>
</evidence>
<feature type="domain" description="SET" evidence="9">
    <location>
        <begin position="278"/>
        <end position="584"/>
    </location>
</feature>
<dbReference type="GO" id="GO:0032259">
    <property type="term" value="P:methylation"/>
    <property type="evidence" value="ECO:0007669"/>
    <property type="project" value="UniProtKB-KW"/>
</dbReference>
<proteinExistence type="predicted"/>
<keyword evidence="3" id="KW-0963">Cytoplasm</keyword>
<evidence type="ECO:0000256" key="4">
    <source>
        <dbReference type="ARBA" id="ARBA00022603"/>
    </source>
</evidence>
<evidence type="ECO:0000256" key="7">
    <source>
        <dbReference type="ARBA" id="ARBA00023242"/>
    </source>
</evidence>
<evidence type="ECO:0000256" key="8">
    <source>
        <dbReference type="ARBA" id="ARBA00048985"/>
    </source>
</evidence>
<accession>A0A9D4SKP9</accession>
<evidence type="ECO:0000256" key="1">
    <source>
        <dbReference type="ARBA" id="ARBA00004123"/>
    </source>
</evidence>